<keyword evidence="1" id="KW-0812">Transmembrane</keyword>
<dbReference type="Gene3D" id="3.30.565.10">
    <property type="entry name" value="Histidine kinase-like ATPase, C-terminal domain"/>
    <property type="match status" value="1"/>
</dbReference>
<feature type="domain" description="Signal transduction histidine kinase internal region" evidence="2">
    <location>
        <begin position="193"/>
        <end position="272"/>
    </location>
</feature>
<gene>
    <name evidence="3" type="ORF">EV200_11198</name>
</gene>
<keyword evidence="1" id="KW-0472">Membrane</keyword>
<organism evidence="3 4">
    <name type="scientific">Pedobacter psychrotolerans</name>
    <dbReference type="NCBI Taxonomy" id="1843235"/>
    <lineage>
        <taxon>Bacteria</taxon>
        <taxon>Pseudomonadati</taxon>
        <taxon>Bacteroidota</taxon>
        <taxon>Sphingobacteriia</taxon>
        <taxon>Sphingobacteriales</taxon>
        <taxon>Sphingobacteriaceae</taxon>
        <taxon>Pedobacter</taxon>
    </lineage>
</organism>
<accession>A0A4R2H541</accession>
<evidence type="ECO:0000313" key="4">
    <source>
        <dbReference type="Proteomes" id="UP000295684"/>
    </source>
</evidence>
<evidence type="ECO:0000259" key="2">
    <source>
        <dbReference type="Pfam" id="PF06580"/>
    </source>
</evidence>
<comment type="caution">
    <text evidence="3">The sequence shown here is derived from an EMBL/GenBank/DDBJ whole genome shotgun (WGS) entry which is preliminary data.</text>
</comment>
<feature type="transmembrane region" description="Helical" evidence="1">
    <location>
        <begin position="139"/>
        <end position="159"/>
    </location>
</feature>
<dbReference type="InterPro" id="IPR036890">
    <property type="entry name" value="HATPase_C_sf"/>
</dbReference>
<feature type="transmembrane region" description="Helical" evidence="1">
    <location>
        <begin position="98"/>
        <end position="119"/>
    </location>
</feature>
<dbReference type="EMBL" id="SLWO01000011">
    <property type="protein sequence ID" value="TCO18760.1"/>
    <property type="molecule type" value="Genomic_DNA"/>
</dbReference>
<name>A0A4R2H541_9SPHI</name>
<keyword evidence="3" id="KW-0418">Kinase</keyword>
<dbReference type="Pfam" id="PF06580">
    <property type="entry name" value="His_kinase"/>
    <property type="match status" value="1"/>
</dbReference>
<dbReference type="GO" id="GO:0016020">
    <property type="term" value="C:membrane"/>
    <property type="evidence" value="ECO:0007669"/>
    <property type="project" value="InterPro"/>
</dbReference>
<feature type="transmembrane region" description="Helical" evidence="1">
    <location>
        <begin position="37"/>
        <end position="58"/>
    </location>
</feature>
<dbReference type="InterPro" id="IPR050640">
    <property type="entry name" value="Bact_2-comp_sensor_kinase"/>
</dbReference>
<dbReference type="GO" id="GO:0000155">
    <property type="term" value="F:phosphorelay sensor kinase activity"/>
    <property type="evidence" value="ECO:0007669"/>
    <property type="project" value="InterPro"/>
</dbReference>
<dbReference type="InterPro" id="IPR010559">
    <property type="entry name" value="Sig_transdc_His_kin_internal"/>
</dbReference>
<feature type="transmembrane region" description="Helical" evidence="1">
    <location>
        <begin position="64"/>
        <end position="86"/>
    </location>
</feature>
<protein>
    <submittedName>
        <fullName evidence="3">Histidine kinase</fullName>
    </submittedName>
</protein>
<keyword evidence="3" id="KW-0808">Transferase</keyword>
<evidence type="ECO:0000256" key="1">
    <source>
        <dbReference type="SAM" id="Phobius"/>
    </source>
</evidence>
<reference evidence="3 4" key="1">
    <citation type="submission" date="2019-03" db="EMBL/GenBank/DDBJ databases">
        <title>Genomic Encyclopedia of Type Strains, Phase IV (KMG-IV): sequencing the most valuable type-strain genomes for metagenomic binning, comparative biology and taxonomic classification.</title>
        <authorList>
            <person name="Goeker M."/>
        </authorList>
    </citation>
    <scope>NUCLEOTIDE SEQUENCE [LARGE SCALE GENOMIC DNA]</scope>
    <source>
        <strain evidence="3 4">DSM 103236</strain>
    </source>
</reference>
<dbReference type="PANTHER" id="PTHR34220">
    <property type="entry name" value="SENSOR HISTIDINE KINASE YPDA"/>
    <property type="match status" value="1"/>
</dbReference>
<sequence length="386" mass="45771">MDISIHERKKLYRFFYKLKAKFPLKYKFGKDINSKKVLVHLAIWVAYFFYENGSVLVISPESVFLLSSFLYFLLNALIFYAHVYLLTRNTKRTLSTAWKVFIYFLAILIYLTSNYFLTIFINHVGIQTIMTISPLKNFIILRIFRLLYLITMSYTYWLIIYKINNEKKLFQIERERVEQLERTTILENSNLNAELNYLKYQINPHFLFNTLSFIYARVIKFSDEAAKSVMLLSNIMNYALLNNDIEGKIELNQELEHLKNLIEINQLRFNKNLHISLELPSSEELAEIKIPQLTLVTFLENVFKYGDLSYKDHPVKISVTVTNNFLRFYISNKKSTSIRQKIQNGIGIANVKKRLDLLYSKEDYNLIIDDEPLTFSVTFYLRIQPC</sequence>
<dbReference type="Proteomes" id="UP000295684">
    <property type="component" value="Unassembled WGS sequence"/>
</dbReference>
<proteinExistence type="predicted"/>
<evidence type="ECO:0000313" key="3">
    <source>
        <dbReference type="EMBL" id="TCO18760.1"/>
    </source>
</evidence>
<dbReference type="PANTHER" id="PTHR34220:SF7">
    <property type="entry name" value="SENSOR HISTIDINE KINASE YPDA"/>
    <property type="match status" value="1"/>
</dbReference>
<dbReference type="AlphaFoldDB" id="A0A4R2H541"/>
<dbReference type="OrthoDB" id="9792992at2"/>
<keyword evidence="1" id="KW-1133">Transmembrane helix</keyword>